<dbReference type="Proteomes" id="UP001055102">
    <property type="component" value="Unassembled WGS sequence"/>
</dbReference>
<gene>
    <name evidence="5" type="primary">mdcG</name>
    <name evidence="5" type="ORF">AOPFMNJM_2758</name>
</gene>
<dbReference type="NCBIfam" id="TIGR03135">
    <property type="entry name" value="malonate_mdcG"/>
    <property type="match status" value="1"/>
</dbReference>
<feature type="domain" description="Phosphoribosyl-dephospho-CoA transferase MdcG C-terminal" evidence="3">
    <location>
        <begin position="96"/>
        <end position="215"/>
    </location>
</feature>
<feature type="domain" description="Phosphoribosyl-dephospho-CoA transferase MdcG N-terminal" evidence="4">
    <location>
        <begin position="13"/>
        <end position="94"/>
    </location>
</feature>
<evidence type="ECO:0000256" key="2">
    <source>
        <dbReference type="ARBA" id="ARBA00022695"/>
    </source>
</evidence>
<reference evidence="5" key="1">
    <citation type="journal article" date="2021" name="Front. Microbiol.">
        <title>Comprehensive Comparative Genomics and Phenotyping of Methylobacterium Species.</title>
        <authorList>
            <person name="Alessa O."/>
            <person name="Ogura Y."/>
            <person name="Fujitani Y."/>
            <person name="Takami H."/>
            <person name="Hayashi T."/>
            <person name="Sahin N."/>
            <person name="Tani A."/>
        </authorList>
    </citation>
    <scope>NUCLEOTIDE SEQUENCE</scope>
    <source>
        <strain evidence="5">LMG 23639</strain>
    </source>
</reference>
<accession>A0ABQ4SY20</accession>
<evidence type="ECO:0000313" key="6">
    <source>
        <dbReference type="Proteomes" id="UP001055102"/>
    </source>
</evidence>
<dbReference type="InterPro" id="IPR017557">
    <property type="entry name" value="Holo-ACP_synthase"/>
</dbReference>
<evidence type="ECO:0000313" key="5">
    <source>
        <dbReference type="EMBL" id="GJE07429.1"/>
    </source>
</evidence>
<organism evidence="5 6">
    <name type="scientific">Methylobacterium jeotgali</name>
    <dbReference type="NCBI Taxonomy" id="381630"/>
    <lineage>
        <taxon>Bacteria</taxon>
        <taxon>Pseudomonadati</taxon>
        <taxon>Pseudomonadota</taxon>
        <taxon>Alphaproteobacteria</taxon>
        <taxon>Hyphomicrobiales</taxon>
        <taxon>Methylobacteriaceae</taxon>
        <taxon>Methylobacterium</taxon>
    </lineage>
</organism>
<evidence type="ECO:0000259" key="3">
    <source>
        <dbReference type="Pfam" id="PF10620"/>
    </source>
</evidence>
<sequence>MMARIAGDPAFARHDLVDADPDAWAALLAARSDLAGIPHLPGWACAGHPFVVRRFHPGEPRDAVPLGLPLPPADGKRRIGLSLPPSVLTRRRSPSLAETRAAAPPAWRPILDALVRLSDESGVPCRPFGSLLWQALTGLPYLAPGSDLDLLWTLPADAAAGPLLDGLARIEEQAPMRLDGEVLLPDGSGLHWREWHVAPPDGSVLAKRIDGLAMQPVASLPSL</sequence>
<keyword evidence="6" id="KW-1185">Reference proteome</keyword>
<dbReference type="Pfam" id="PF20866">
    <property type="entry name" value="MdcG_N"/>
    <property type="match status" value="1"/>
</dbReference>
<dbReference type="Pfam" id="PF10620">
    <property type="entry name" value="MdcG"/>
    <property type="match status" value="1"/>
</dbReference>
<comment type="caution">
    <text evidence="5">The sequence shown here is derived from an EMBL/GenBank/DDBJ whole genome shotgun (WGS) entry which is preliminary data.</text>
</comment>
<dbReference type="RefSeq" id="WP_238276592.1">
    <property type="nucleotide sequence ID" value="NZ_BPQR01000045.1"/>
</dbReference>
<protein>
    <submittedName>
        <fullName evidence="5">Phosphoribosyl-dephospho-CoA transferase</fullName>
    </submittedName>
</protein>
<keyword evidence="1 5" id="KW-0808">Transferase</keyword>
<dbReference type="EMBL" id="BPQR01000045">
    <property type="protein sequence ID" value="GJE07429.1"/>
    <property type="molecule type" value="Genomic_DNA"/>
</dbReference>
<dbReference type="GO" id="GO:0016740">
    <property type="term" value="F:transferase activity"/>
    <property type="evidence" value="ECO:0007669"/>
    <property type="project" value="UniProtKB-KW"/>
</dbReference>
<evidence type="ECO:0000256" key="1">
    <source>
        <dbReference type="ARBA" id="ARBA00022679"/>
    </source>
</evidence>
<reference evidence="5" key="2">
    <citation type="submission" date="2021-08" db="EMBL/GenBank/DDBJ databases">
        <authorList>
            <person name="Tani A."/>
            <person name="Ola A."/>
            <person name="Ogura Y."/>
            <person name="Katsura K."/>
            <person name="Hayashi T."/>
        </authorList>
    </citation>
    <scope>NUCLEOTIDE SEQUENCE</scope>
    <source>
        <strain evidence="5">LMG 23639</strain>
    </source>
</reference>
<dbReference type="InterPro" id="IPR049180">
    <property type="entry name" value="MdcG_C"/>
</dbReference>
<dbReference type="InterPro" id="IPR048903">
    <property type="entry name" value="MdcG_N"/>
</dbReference>
<proteinExistence type="predicted"/>
<evidence type="ECO:0000259" key="4">
    <source>
        <dbReference type="Pfam" id="PF20866"/>
    </source>
</evidence>
<name>A0ABQ4SY20_9HYPH</name>
<keyword evidence="2" id="KW-0548">Nucleotidyltransferase</keyword>